<dbReference type="PROSITE" id="PS00108">
    <property type="entry name" value="PROTEIN_KINASE_ST"/>
    <property type="match status" value="1"/>
</dbReference>
<feature type="binding site" evidence="4">
    <location>
        <position position="38"/>
    </location>
    <ligand>
        <name>ATP</name>
        <dbReference type="ChEBI" id="CHEBI:30616"/>
    </ligand>
</feature>
<proteinExistence type="inferred from homology"/>
<evidence type="ECO:0000256" key="6">
    <source>
        <dbReference type="SAM" id="MobiDB-lite"/>
    </source>
</evidence>
<evidence type="ECO:0000313" key="9">
    <source>
        <dbReference type="Proteomes" id="UP000179807"/>
    </source>
</evidence>
<feature type="compositionally biased region" description="Polar residues" evidence="6">
    <location>
        <begin position="318"/>
        <end position="333"/>
    </location>
</feature>
<keyword evidence="9" id="KW-1185">Reference proteome</keyword>
<dbReference type="GeneID" id="94843977"/>
<protein>
    <recommendedName>
        <fullName evidence="1">non-specific serine/threonine protein kinase</fullName>
        <ecNumber evidence="1">2.7.11.1</ecNumber>
    </recommendedName>
</protein>
<accession>A0A1J4JM23</accession>
<name>A0A1J4JM23_9EUKA</name>
<dbReference type="Proteomes" id="UP000179807">
    <property type="component" value="Unassembled WGS sequence"/>
</dbReference>
<evidence type="ECO:0000256" key="5">
    <source>
        <dbReference type="RuleBase" id="RU000304"/>
    </source>
</evidence>
<evidence type="ECO:0000256" key="3">
    <source>
        <dbReference type="ARBA" id="ARBA00022840"/>
    </source>
</evidence>
<keyword evidence="8" id="KW-0808">Transferase</keyword>
<dbReference type="GO" id="GO:0005524">
    <property type="term" value="F:ATP binding"/>
    <property type="evidence" value="ECO:0007669"/>
    <property type="project" value="UniProtKB-UniRule"/>
</dbReference>
<comment type="caution">
    <text evidence="8">The sequence shown here is derived from an EMBL/GenBank/DDBJ whole genome shotgun (WGS) entry which is preliminary data.</text>
</comment>
<dbReference type="PROSITE" id="PS50011">
    <property type="entry name" value="PROTEIN_KINASE_DOM"/>
    <property type="match status" value="1"/>
</dbReference>
<dbReference type="RefSeq" id="XP_068352882.1">
    <property type="nucleotide sequence ID" value="XM_068509273.1"/>
</dbReference>
<dbReference type="CDD" id="cd14016">
    <property type="entry name" value="STKc_CK1"/>
    <property type="match status" value="1"/>
</dbReference>
<sequence length="461" mass="51984">MEIVVGGHYHLRRRIGAGSFGEVYLGEDIQLHEQVAIKLEQVRSRAPQLLYESKLYLLFAGGICVPRLHWFGTEANYNVMVIDYLGKSLEDLFQLCHQQFTLKTVLMIADQCIAALQYIHHKSFIHRDVKPDNFLIGSSEKSSQIFIIDFGLSKKYRDPRTLDHMKYATGKSLTGTARYASINALKGYEQSRRDDLESLAYCLLYFLKGSLPWMGLDAKDRKQKYDRIRDVKAGTPILDLCRGLPVEFREFLTKVRNLDFAEEPDYSGYRNMFRELLIREGYAYDYQYDWVPFVSRRFTCQLSGQINSGNNQVNSNNAQMSPISPHAGNTSAAHSRHEANMSKVAQHSVKAPEVGASTDEIDADLQNSNLSPNHPHAIRLADTSKTNISESTPDTKSSMSPRPPVPKISTNQKKSALPLPMRTGSSSHLRATTHSKHGQRSIGIGKPKPTTALPQPKRSPR</sequence>
<keyword evidence="3 4" id="KW-0067">ATP-binding</keyword>
<feature type="region of interest" description="Disordered" evidence="6">
    <location>
        <begin position="310"/>
        <end position="338"/>
    </location>
</feature>
<dbReference type="InterPro" id="IPR050235">
    <property type="entry name" value="CK1_Ser-Thr_kinase"/>
</dbReference>
<dbReference type="VEuPathDB" id="TrichDB:TRFO_33779"/>
<evidence type="ECO:0000256" key="1">
    <source>
        <dbReference type="ARBA" id="ARBA00012513"/>
    </source>
</evidence>
<keyword evidence="5" id="KW-0723">Serine/threonine-protein kinase</keyword>
<keyword evidence="2 4" id="KW-0547">Nucleotide-binding</keyword>
<dbReference type="InterPro" id="IPR011009">
    <property type="entry name" value="Kinase-like_dom_sf"/>
</dbReference>
<keyword evidence="8" id="KW-0418">Kinase</keyword>
<organism evidence="8 9">
    <name type="scientific">Tritrichomonas foetus</name>
    <dbReference type="NCBI Taxonomy" id="1144522"/>
    <lineage>
        <taxon>Eukaryota</taxon>
        <taxon>Metamonada</taxon>
        <taxon>Parabasalia</taxon>
        <taxon>Tritrichomonadida</taxon>
        <taxon>Tritrichomonadidae</taxon>
        <taxon>Tritrichomonas</taxon>
    </lineage>
</organism>
<evidence type="ECO:0000259" key="7">
    <source>
        <dbReference type="PROSITE" id="PS50011"/>
    </source>
</evidence>
<dbReference type="EMBL" id="MLAK01000990">
    <property type="protein sequence ID" value="OHS99745.1"/>
    <property type="molecule type" value="Genomic_DNA"/>
</dbReference>
<dbReference type="Gene3D" id="1.10.510.10">
    <property type="entry name" value="Transferase(Phosphotransferase) domain 1"/>
    <property type="match status" value="1"/>
</dbReference>
<dbReference type="AlphaFoldDB" id="A0A1J4JM23"/>
<evidence type="ECO:0000256" key="2">
    <source>
        <dbReference type="ARBA" id="ARBA00022741"/>
    </source>
</evidence>
<dbReference type="SMART" id="SM00220">
    <property type="entry name" value="S_TKc"/>
    <property type="match status" value="1"/>
</dbReference>
<dbReference type="InterPro" id="IPR000719">
    <property type="entry name" value="Prot_kinase_dom"/>
</dbReference>
<evidence type="ECO:0000256" key="4">
    <source>
        <dbReference type="PROSITE-ProRule" id="PRU10141"/>
    </source>
</evidence>
<dbReference type="SUPFAM" id="SSF56112">
    <property type="entry name" value="Protein kinase-like (PK-like)"/>
    <property type="match status" value="1"/>
</dbReference>
<feature type="region of interest" description="Disordered" evidence="6">
    <location>
        <begin position="364"/>
        <end position="461"/>
    </location>
</feature>
<dbReference type="Pfam" id="PF00069">
    <property type="entry name" value="Pkinase"/>
    <property type="match status" value="1"/>
</dbReference>
<dbReference type="GO" id="GO:0004674">
    <property type="term" value="F:protein serine/threonine kinase activity"/>
    <property type="evidence" value="ECO:0007669"/>
    <property type="project" value="UniProtKB-KW"/>
</dbReference>
<gene>
    <name evidence="8" type="ORF">TRFO_33779</name>
</gene>
<feature type="compositionally biased region" description="Polar residues" evidence="6">
    <location>
        <begin position="383"/>
        <end position="400"/>
    </location>
</feature>
<dbReference type="FunFam" id="1.10.510.10:FF:000596">
    <property type="entry name" value="CK1 family protein kinase"/>
    <property type="match status" value="1"/>
</dbReference>
<dbReference type="PROSITE" id="PS00107">
    <property type="entry name" value="PROTEIN_KINASE_ATP"/>
    <property type="match status" value="1"/>
</dbReference>
<evidence type="ECO:0000313" key="8">
    <source>
        <dbReference type="EMBL" id="OHS99745.1"/>
    </source>
</evidence>
<dbReference type="InterPro" id="IPR008271">
    <property type="entry name" value="Ser/Thr_kinase_AS"/>
</dbReference>
<comment type="similarity">
    <text evidence="5">Belongs to the protein kinase superfamily.</text>
</comment>
<dbReference type="InterPro" id="IPR017441">
    <property type="entry name" value="Protein_kinase_ATP_BS"/>
</dbReference>
<feature type="domain" description="Protein kinase" evidence="7">
    <location>
        <begin position="9"/>
        <end position="277"/>
    </location>
</feature>
<reference evidence="8" key="1">
    <citation type="submission" date="2016-10" db="EMBL/GenBank/DDBJ databases">
        <authorList>
            <person name="Benchimol M."/>
            <person name="Almeida L.G."/>
            <person name="Vasconcelos A.T."/>
            <person name="Perreira-Neves A."/>
            <person name="Rosa I.A."/>
            <person name="Tasca T."/>
            <person name="Bogo M.R."/>
            <person name="de Souza W."/>
        </authorList>
    </citation>
    <scope>NUCLEOTIDE SEQUENCE [LARGE SCALE GENOMIC DNA]</scope>
    <source>
        <strain evidence="8">K</strain>
    </source>
</reference>
<dbReference type="EC" id="2.7.11.1" evidence="1"/>
<dbReference type="PANTHER" id="PTHR11909">
    <property type="entry name" value="CASEIN KINASE-RELATED"/>
    <property type="match status" value="1"/>
</dbReference>